<evidence type="ECO:0000256" key="1">
    <source>
        <dbReference type="ARBA" id="ARBA00022801"/>
    </source>
</evidence>
<evidence type="ECO:0000259" key="2">
    <source>
        <dbReference type="PROSITE" id="PS51192"/>
    </source>
</evidence>
<dbReference type="GO" id="GO:0005524">
    <property type="term" value="F:ATP binding"/>
    <property type="evidence" value="ECO:0007669"/>
    <property type="project" value="InterPro"/>
</dbReference>
<keyword evidence="4" id="KW-0347">Helicase</keyword>
<dbReference type="PANTHER" id="PTHR10799">
    <property type="entry name" value="SNF2/RAD54 HELICASE FAMILY"/>
    <property type="match status" value="1"/>
</dbReference>
<dbReference type="Pfam" id="PF12419">
    <property type="entry name" value="DUF3670"/>
    <property type="match status" value="1"/>
</dbReference>
<reference evidence="4" key="1">
    <citation type="submission" date="2018-06" db="EMBL/GenBank/DDBJ databases">
        <authorList>
            <person name="Zhirakovskaya E."/>
        </authorList>
    </citation>
    <scope>NUCLEOTIDE SEQUENCE</scope>
</reference>
<dbReference type="Pfam" id="PF00176">
    <property type="entry name" value="SNF2-rel_dom"/>
    <property type="match status" value="1"/>
</dbReference>
<dbReference type="SUPFAM" id="SSF52540">
    <property type="entry name" value="P-loop containing nucleoside triphosphate hydrolases"/>
    <property type="match status" value="2"/>
</dbReference>
<dbReference type="SMART" id="SM00490">
    <property type="entry name" value="HELICc"/>
    <property type="match status" value="1"/>
</dbReference>
<dbReference type="SMART" id="SM00487">
    <property type="entry name" value="DEXDc"/>
    <property type="match status" value="1"/>
</dbReference>
<dbReference type="Gene3D" id="3.40.50.10810">
    <property type="entry name" value="Tandem AAA-ATPase domain"/>
    <property type="match status" value="1"/>
</dbReference>
<dbReference type="InterPro" id="IPR014001">
    <property type="entry name" value="Helicase_ATP-bd"/>
</dbReference>
<dbReference type="PROSITE" id="PS51192">
    <property type="entry name" value="HELICASE_ATP_BIND_1"/>
    <property type="match status" value="1"/>
</dbReference>
<protein>
    <submittedName>
        <fullName evidence="4">Helicase, SNF2/RAD54 family</fullName>
    </submittedName>
</protein>
<dbReference type="AlphaFoldDB" id="A0A3B1B3C0"/>
<dbReference type="InterPro" id="IPR001650">
    <property type="entry name" value="Helicase_C-like"/>
</dbReference>
<dbReference type="InterPro" id="IPR022138">
    <property type="entry name" value="DUF3670"/>
</dbReference>
<dbReference type="PROSITE" id="PS51194">
    <property type="entry name" value="HELICASE_CTER"/>
    <property type="match status" value="1"/>
</dbReference>
<dbReference type="EMBL" id="UOFZ01000064">
    <property type="protein sequence ID" value="VAX12766.1"/>
    <property type="molecule type" value="Genomic_DNA"/>
</dbReference>
<evidence type="ECO:0000259" key="3">
    <source>
        <dbReference type="PROSITE" id="PS51194"/>
    </source>
</evidence>
<dbReference type="Pfam" id="PF00271">
    <property type="entry name" value="Helicase_C"/>
    <property type="match status" value="1"/>
</dbReference>
<feature type="domain" description="Helicase C-terminal" evidence="3">
    <location>
        <begin position="720"/>
        <end position="880"/>
    </location>
</feature>
<gene>
    <name evidence="4" type="ORF">MNBD_GAMMA24-1756</name>
</gene>
<dbReference type="CDD" id="cd18793">
    <property type="entry name" value="SF2_C_SNF"/>
    <property type="match status" value="1"/>
</dbReference>
<name>A0A3B1B3C0_9ZZZZ</name>
<organism evidence="4">
    <name type="scientific">hydrothermal vent metagenome</name>
    <dbReference type="NCBI Taxonomy" id="652676"/>
    <lineage>
        <taxon>unclassified sequences</taxon>
        <taxon>metagenomes</taxon>
        <taxon>ecological metagenomes</taxon>
    </lineage>
</organism>
<sequence length="894" mass="99318">MPSFDLGLLPSGHLHCFPVNTDDSTGRGINIAPIGKAFAGSVGEGLFALAARKDREDLSPSLNYWRNFACQYLTKRCAQVEAPRPEPVEPLTAAETTPLLMSAPPMPGAEYLSASVLEKIYSQLDNWVCEQISSFGGLGALLAKKAPQWHQLGRICFHLAENKNDPDYPFAFMATYASELSVQGRIRYQPLGRALQEYAGAKNKKALIRLLSPVQLAAESSSVINELVDTGDIYHPLAWTPAEAYTFLKDAPAYEQCGIVVRLPDWWKKHSRPRASITIGEKKQKNFNADSLLDFKLHIALGSEPLSKAELKKLMAAGDGLVYMKGQWIEVDQAKLDEALAHWERVQAEAANGGLSFAEGMRLLAGAPVDLKQDDALEESREWSFVQPGKWLAAELRVLRSPEQITTVNPGNALKATLRPYQQAGVNWLWLLSQLGLGACLADDMGLGKTMQIISLLLVLKKKRSDKPSLLVLPASLMGNWKTELERFAPSLRCLFIHSSQLNKKAMDAMANNSIALQDIDVVLTTYGTLMRQPWLHEQVWRVLVLDEAQAIKNPAARQTRAVKAIKAQSRIALTGTPVENRLSDLWSLFDFLNPGLLGSATRFRNFVKSLLQRSRDQYAPLRNLVGPYILRRLKTDRSIISDLPEKTEMTAYCGLSKVQAAQYQQAVTQMAKAIENLDGIKRRGLVLSYLLRFKQICNHPSQLLGDGEYAPDKSGKFQRLAELCEEIASRQEKLLVFTQFREMTAPLASFLAQQFGQPGLVLHGGTAVKKRQKLVEQFQDEEGPPFFILSLKAGGTGLNLTQASHVIHFDRWWNPAVENQATDRAFRIGQKKNVLVHKFVCQGTVEEKIDALINEKTALASDLLEGGADTLLTEMDDRALLNLVSLDIEKTKV</sequence>
<dbReference type="GO" id="GO:0016787">
    <property type="term" value="F:hydrolase activity"/>
    <property type="evidence" value="ECO:0007669"/>
    <property type="project" value="UniProtKB-KW"/>
</dbReference>
<keyword evidence="4" id="KW-0067">ATP-binding</keyword>
<proteinExistence type="predicted"/>
<dbReference type="GO" id="GO:0004386">
    <property type="term" value="F:helicase activity"/>
    <property type="evidence" value="ECO:0007669"/>
    <property type="project" value="UniProtKB-KW"/>
</dbReference>
<keyword evidence="1" id="KW-0378">Hydrolase</keyword>
<dbReference type="Gene3D" id="3.40.50.300">
    <property type="entry name" value="P-loop containing nucleotide triphosphate hydrolases"/>
    <property type="match status" value="1"/>
</dbReference>
<accession>A0A3B1B3C0</accession>
<evidence type="ECO:0000313" key="4">
    <source>
        <dbReference type="EMBL" id="VAX12766.1"/>
    </source>
</evidence>
<feature type="domain" description="Helicase ATP-binding" evidence="2">
    <location>
        <begin position="430"/>
        <end position="596"/>
    </location>
</feature>
<dbReference type="InterPro" id="IPR027417">
    <property type="entry name" value="P-loop_NTPase"/>
</dbReference>
<dbReference type="CDD" id="cd18012">
    <property type="entry name" value="DEXQc_arch_SWI2_SNF2"/>
    <property type="match status" value="1"/>
</dbReference>
<dbReference type="InterPro" id="IPR038718">
    <property type="entry name" value="SNF2-like_sf"/>
</dbReference>
<keyword evidence="4" id="KW-0547">Nucleotide-binding</keyword>
<dbReference type="InterPro" id="IPR049730">
    <property type="entry name" value="SNF2/RAD54-like_C"/>
</dbReference>
<dbReference type="InterPro" id="IPR000330">
    <property type="entry name" value="SNF2_N"/>
</dbReference>